<dbReference type="Pfam" id="PF26253">
    <property type="entry name" value="RdRP_head"/>
    <property type="match status" value="1"/>
</dbReference>
<comment type="similarity">
    <text evidence="1 8">Belongs to the RdRP family.</text>
</comment>
<comment type="caution">
    <text evidence="12">The sequence shown here is derived from an EMBL/GenBank/DDBJ whole genome shotgun (WGS) entry which is preliminary data.</text>
</comment>
<evidence type="ECO:0000313" key="13">
    <source>
        <dbReference type="Proteomes" id="UP000319257"/>
    </source>
</evidence>
<dbReference type="PANTHER" id="PTHR23079">
    <property type="entry name" value="RNA-DEPENDENT RNA POLYMERASE"/>
    <property type="match status" value="1"/>
</dbReference>
<comment type="catalytic activity">
    <reaction evidence="7 8">
        <text>RNA(n) + a ribonucleoside 5'-triphosphate = RNA(n+1) + diphosphate</text>
        <dbReference type="Rhea" id="RHEA:21248"/>
        <dbReference type="Rhea" id="RHEA-COMP:14527"/>
        <dbReference type="Rhea" id="RHEA-COMP:17342"/>
        <dbReference type="ChEBI" id="CHEBI:33019"/>
        <dbReference type="ChEBI" id="CHEBI:61557"/>
        <dbReference type="ChEBI" id="CHEBI:140395"/>
        <dbReference type="EC" id="2.7.7.48"/>
    </reaction>
</comment>
<feature type="domain" description="RDRP C-terminal head" evidence="11">
    <location>
        <begin position="1098"/>
        <end position="1242"/>
    </location>
</feature>
<feature type="domain" description="RDRP core" evidence="10">
    <location>
        <begin position="499"/>
        <end position="1072"/>
    </location>
</feature>
<dbReference type="CDD" id="cd00590">
    <property type="entry name" value="RRM_SF"/>
    <property type="match status" value="1"/>
</dbReference>
<evidence type="ECO:0000256" key="5">
    <source>
        <dbReference type="ARBA" id="ARBA00022884"/>
    </source>
</evidence>
<evidence type="ECO:0000313" key="12">
    <source>
        <dbReference type="EMBL" id="TPX13968.1"/>
    </source>
</evidence>
<feature type="compositionally biased region" description="Polar residues" evidence="9">
    <location>
        <begin position="1331"/>
        <end position="1346"/>
    </location>
</feature>
<proteinExistence type="inferred from homology"/>
<organism evidence="12 13">
    <name type="scientific">Thyridium curvatum</name>
    <dbReference type="NCBI Taxonomy" id="1093900"/>
    <lineage>
        <taxon>Eukaryota</taxon>
        <taxon>Fungi</taxon>
        <taxon>Dikarya</taxon>
        <taxon>Ascomycota</taxon>
        <taxon>Pezizomycotina</taxon>
        <taxon>Sordariomycetes</taxon>
        <taxon>Sordariomycetidae</taxon>
        <taxon>Thyridiales</taxon>
        <taxon>Thyridiaceae</taxon>
        <taxon>Thyridium</taxon>
    </lineage>
</organism>
<dbReference type="RefSeq" id="XP_030995679.1">
    <property type="nucleotide sequence ID" value="XM_031140215.1"/>
</dbReference>
<keyword evidence="2 8" id="KW-0696">RNA-directed RNA polymerase</keyword>
<evidence type="ECO:0000256" key="3">
    <source>
        <dbReference type="ARBA" id="ARBA00022679"/>
    </source>
</evidence>
<feature type="compositionally biased region" description="Acidic residues" evidence="9">
    <location>
        <begin position="1429"/>
        <end position="1440"/>
    </location>
</feature>
<evidence type="ECO:0000256" key="6">
    <source>
        <dbReference type="ARBA" id="ARBA00023158"/>
    </source>
</evidence>
<sequence>MSQPAESAASAAAGPTPPAPATTGALQPSSYPDQHVKAGGAAPRRPPAFRGGINQHPRGRTPAAPQWQQYSSLKLRLSNLPPDVTTWDIHNSFRRKVNVTFIELFENRQGERSGTAIVRIEPPPKINYWQSGFWQIPRHEAPAVKARVEIDRHGFRPFDERVLTPVGRRVVAKSVLSLSSIQFGLLSELNVMMSMRTIQPSAASGACRLSIDFRRMRLSLEFSLNWAELEIEAYEFDGSATTTTHHYKAEIAFSQLKKLICQEQEASGIALVIHLEHPPLFYRKMDRIDLTHSSDRLSWIDWDLWHRQINIMADPPSMKNAVVSLDKTQQFIDIGRWTTYRLQLNSKSAAEWPSLERDLRDYNIKTSSPSSFEVVAGKQSDLRQTLDGSLHAAESSSSAVALLGQIAHTSLRFDVRYQLEVCLSRGIILEQNIGQDFVQKLAHLDADQARMMLEFLTERGTRVFNPSEIFSDIDVITYFPNVTEYSIPEYCALVRKAILTPTTIYFTTPTVETNNRVLREYKDLKDRFLRVQFADELPEGRVNASVDAKKNDEIFVRIFRCLMNGIRIGDRHYKLLAWGNSQLRDNGAFFFAETDHVKCEDIRNWMGDFSHIKNIAKYAARLGQCFSTTRLIPGFSVPQLVTIEDITRNGFCFTDGVGKISTFWARMAANHLRLDYIPSAFQFRMGGCKGMLVTWPVAKRGEVHIRPSQEKFTGAVFNGLEVIRCSSFSTPTLNRQSITILSCLGVPGHVFHRLLGKQLSGINSAMESEKEAVFQLSRSVDEHQTTLTMAKMVLNGFMHVHEPFVWSLLRLWRSWSVKLIKEKARIAVEDGAFLLGCVDETGTLRGHSTQTETDQEARCDPSQLPQIFLQVPNPLAKGEYRVINGLCVLGRNPSLHPGDIRVVEAVDVPELRHLRDVVVLPSQGDRDVAGMCSGGDLDGDDYFVFWDEELIPPQTEWNYPPMNYTAPKPPVVDQVTLGDLMRFFVIYMKNDSLPRIAHAHLAQADRLDGGAKNPKCLQLAALHSKAVDYVKTGDPAQMPKYLNPRDWPHFMEKRHKKPYHSGRILGQLYDEVQTIDFQPAYDMPFDERILKRYKLENEMLKEARRIKSRYDMAMRQLMGQREIKTEFEVWSSFILSKPRFGSDYKQSEEVSREASALKARFKDICVKAAGGTREDPDKLHHFVAAMYKITQEEVRIAIHECNRDNISSGGRVYRRKMNAKSMPLISFPWIFHKELGKIATGSSTEPELKRISGKIDNAATADSPESLTEDTPESLGVDEVNEMDYVRTAGGVVFHRGEIINFFSHDSDNEEDDDIESVVSGQEDQGARVDVQNTAEVEGSSTPSSEQEAKENQALVDLSIDEPPASGSRNEAASASSASPNVTGEALAETGLPGALEIQETSSPVEETNGVANMDGTQDVAGLVAEDVPASDESDGDDSFEIEPEVITISKEENVLERAARLFGD</sequence>
<dbReference type="InterPro" id="IPR035979">
    <property type="entry name" value="RBD_domain_sf"/>
</dbReference>
<feature type="compositionally biased region" description="Low complexity" evidence="9">
    <location>
        <begin position="1"/>
        <end position="14"/>
    </location>
</feature>
<keyword evidence="13" id="KW-1185">Reference proteome</keyword>
<dbReference type="PANTHER" id="PTHR23079:SF55">
    <property type="entry name" value="RNA-DIRECTED RNA POLYMERASE"/>
    <property type="match status" value="1"/>
</dbReference>
<evidence type="ECO:0000256" key="8">
    <source>
        <dbReference type="RuleBase" id="RU363098"/>
    </source>
</evidence>
<name>A0A507BAX6_9PEZI</name>
<dbReference type="OrthoDB" id="6513042at2759"/>
<dbReference type="InterPro" id="IPR058752">
    <property type="entry name" value="RDRP_C_head"/>
</dbReference>
<dbReference type="GO" id="GO:0031380">
    <property type="term" value="C:nuclear RNA-directed RNA polymerase complex"/>
    <property type="evidence" value="ECO:0007669"/>
    <property type="project" value="TreeGrafter"/>
</dbReference>
<feature type="compositionally biased region" description="Low complexity" evidence="9">
    <location>
        <begin position="38"/>
        <end position="52"/>
    </location>
</feature>
<accession>A0A507BAX6</accession>
<dbReference type="GO" id="GO:0030422">
    <property type="term" value="P:siRNA processing"/>
    <property type="evidence" value="ECO:0007669"/>
    <property type="project" value="TreeGrafter"/>
</dbReference>
<evidence type="ECO:0000256" key="7">
    <source>
        <dbReference type="ARBA" id="ARBA00048744"/>
    </source>
</evidence>
<evidence type="ECO:0000256" key="9">
    <source>
        <dbReference type="SAM" id="MobiDB-lite"/>
    </source>
</evidence>
<feature type="region of interest" description="Disordered" evidence="9">
    <location>
        <begin position="1305"/>
        <end position="1440"/>
    </location>
</feature>
<dbReference type="InterPro" id="IPR007855">
    <property type="entry name" value="RDRP"/>
</dbReference>
<feature type="region of interest" description="Disordered" evidence="9">
    <location>
        <begin position="1"/>
        <end position="66"/>
    </location>
</feature>
<keyword evidence="6" id="KW-0943">RNA-mediated gene silencing</keyword>
<dbReference type="Pfam" id="PF05183">
    <property type="entry name" value="RdRP"/>
    <property type="match status" value="1"/>
</dbReference>
<dbReference type="GO" id="GO:0003723">
    <property type="term" value="F:RNA binding"/>
    <property type="evidence" value="ECO:0007669"/>
    <property type="project" value="UniProtKB-KW"/>
</dbReference>
<evidence type="ECO:0000256" key="2">
    <source>
        <dbReference type="ARBA" id="ARBA00022484"/>
    </source>
</evidence>
<evidence type="ECO:0000259" key="10">
    <source>
        <dbReference type="Pfam" id="PF05183"/>
    </source>
</evidence>
<dbReference type="SUPFAM" id="SSF54928">
    <property type="entry name" value="RNA-binding domain, RBD"/>
    <property type="match status" value="1"/>
</dbReference>
<gene>
    <name evidence="12" type="ORF">E0L32_005668</name>
</gene>
<evidence type="ECO:0000256" key="4">
    <source>
        <dbReference type="ARBA" id="ARBA00022695"/>
    </source>
</evidence>
<keyword evidence="5 8" id="KW-0694">RNA-binding</keyword>
<dbReference type="GO" id="GO:0003968">
    <property type="term" value="F:RNA-directed RNA polymerase activity"/>
    <property type="evidence" value="ECO:0007669"/>
    <property type="project" value="UniProtKB-KW"/>
</dbReference>
<dbReference type="InterPro" id="IPR057596">
    <property type="entry name" value="RDRP_core"/>
</dbReference>
<keyword evidence="4 8" id="KW-0548">Nucleotidyltransferase</keyword>
<dbReference type="GeneID" id="41973115"/>
<dbReference type="Proteomes" id="UP000319257">
    <property type="component" value="Unassembled WGS sequence"/>
</dbReference>
<dbReference type="EC" id="2.7.7.48" evidence="8"/>
<dbReference type="STRING" id="1093900.A0A507BAX6"/>
<evidence type="ECO:0000256" key="1">
    <source>
        <dbReference type="ARBA" id="ARBA00005762"/>
    </source>
</evidence>
<dbReference type="EMBL" id="SKBQ01000030">
    <property type="protein sequence ID" value="TPX13968.1"/>
    <property type="molecule type" value="Genomic_DNA"/>
</dbReference>
<dbReference type="InParanoid" id="A0A507BAX6"/>
<keyword evidence="3 8" id="KW-0808">Transferase</keyword>
<evidence type="ECO:0000259" key="11">
    <source>
        <dbReference type="Pfam" id="PF26253"/>
    </source>
</evidence>
<protein>
    <recommendedName>
        <fullName evidence="8">RNA-dependent RNA polymerase</fullName>
        <ecNumber evidence="8">2.7.7.48</ecNumber>
    </recommendedName>
</protein>
<reference evidence="12 13" key="1">
    <citation type="submission" date="2019-06" db="EMBL/GenBank/DDBJ databases">
        <title>Draft genome sequence of the filamentous fungus Phialemoniopsis curvata isolated from diesel fuel.</title>
        <authorList>
            <person name="Varaljay V.A."/>
            <person name="Lyon W.J."/>
            <person name="Crouch A.L."/>
            <person name="Drake C.E."/>
            <person name="Hollomon J.M."/>
            <person name="Nadeau L.J."/>
            <person name="Nunn H.S."/>
            <person name="Stevenson B.S."/>
            <person name="Bojanowski C.L."/>
            <person name="Crookes-Goodson W.J."/>
        </authorList>
    </citation>
    <scope>NUCLEOTIDE SEQUENCE [LARGE SCALE GENOMIC DNA]</scope>
    <source>
        <strain evidence="12 13">D216</strain>
    </source>
</reference>